<sequence length="69" mass="7615">MLSDSFMRFFANIISIIIVVVATKPQTIDPVRQSSSSGLWWRLAFGQSVSSFIAFHVQSITESMGMDSG</sequence>
<evidence type="ECO:0000313" key="2">
    <source>
        <dbReference type="EMBL" id="MBW71879.1"/>
    </source>
</evidence>
<dbReference type="AlphaFoldDB" id="A0A2M4D2U8"/>
<evidence type="ECO:0000256" key="1">
    <source>
        <dbReference type="SAM" id="SignalP"/>
    </source>
</evidence>
<protein>
    <submittedName>
        <fullName evidence="2">Putative secreted protein</fullName>
    </submittedName>
</protein>
<organism evidence="2">
    <name type="scientific">Anopheles darlingi</name>
    <name type="common">Mosquito</name>
    <dbReference type="NCBI Taxonomy" id="43151"/>
    <lineage>
        <taxon>Eukaryota</taxon>
        <taxon>Metazoa</taxon>
        <taxon>Ecdysozoa</taxon>
        <taxon>Arthropoda</taxon>
        <taxon>Hexapoda</taxon>
        <taxon>Insecta</taxon>
        <taxon>Pterygota</taxon>
        <taxon>Neoptera</taxon>
        <taxon>Endopterygota</taxon>
        <taxon>Diptera</taxon>
        <taxon>Nematocera</taxon>
        <taxon>Culicoidea</taxon>
        <taxon>Culicidae</taxon>
        <taxon>Anophelinae</taxon>
        <taxon>Anopheles</taxon>
    </lineage>
</organism>
<proteinExistence type="predicted"/>
<keyword evidence="1" id="KW-0732">Signal</keyword>
<reference evidence="2" key="1">
    <citation type="submission" date="2018-01" db="EMBL/GenBank/DDBJ databases">
        <title>An insight into the sialome of Amazonian anophelines.</title>
        <authorList>
            <person name="Ribeiro J.M."/>
            <person name="Scarpassa V."/>
            <person name="Calvo E."/>
        </authorList>
    </citation>
    <scope>NUCLEOTIDE SEQUENCE</scope>
</reference>
<dbReference type="EMBL" id="GGFL01007701">
    <property type="protein sequence ID" value="MBW71879.1"/>
    <property type="molecule type" value="Transcribed_RNA"/>
</dbReference>
<feature type="chain" id="PRO_5014695211" evidence="1">
    <location>
        <begin position="23"/>
        <end position="69"/>
    </location>
</feature>
<feature type="signal peptide" evidence="1">
    <location>
        <begin position="1"/>
        <end position="22"/>
    </location>
</feature>
<name>A0A2M4D2U8_ANODA</name>
<accession>A0A2M4D2U8</accession>